<comment type="pathway">
    <text evidence="4">Amino-acid degradation; L-valine degradation.</text>
</comment>
<evidence type="ECO:0000313" key="6">
    <source>
        <dbReference type="EMBL" id="GIL85503.1"/>
    </source>
</evidence>
<comment type="catalytic activity">
    <reaction evidence="1 4">
        <text>3-hydroxy-2-methylpropanoyl-CoA + H2O = 3-hydroxy-2-methylpropanoate + CoA + H(+)</text>
        <dbReference type="Rhea" id="RHEA:20888"/>
        <dbReference type="ChEBI" id="CHEBI:11805"/>
        <dbReference type="ChEBI" id="CHEBI:15377"/>
        <dbReference type="ChEBI" id="CHEBI:15378"/>
        <dbReference type="ChEBI" id="CHEBI:57287"/>
        <dbReference type="ChEBI" id="CHEBI:57340"/>
        <dbReference type="EC" id="3.1.2.4"/>
    </reaction>
</comment>
<evidence type="ECO:0000313" key="9">
    <source>
        <dbReference type="Proteomes" id="UP000747110"/>
    </source>
</evidence>
<proteinExistence type="inferred from homology"/>
<dbReference type="InterPro" id="IPR045004">
    <property type="entry name" value="ECH_dom"/>
</dbReference>
<gene>
    <name evidence="6" type="ORF">Vretifemale_14016</name>
    <name evidence="7" type="ORF">Vretimale_13402</name>
</gene>
<dbReference type="PANTHER" id="PTHR43176">
    <property type="entry name" value="3-HYDROXYISOBUTYRYL-COA HYDROLASE-RELATED"/>
    <property type="match status" value="1"/>
</dbReference>
<comment type="similarity">
    <text evidence="4">Belongs to the enoyl-CoA hydratase/isomerase family.</text>
</comment>
<name>A0A8J4LU72_9CHLO</name>
<evidence type="ECO:0000256" key="1">
    <source>
        <dbReference type="ARBA" id="ARBA00001709"/>
    </source>
</evidence>
<dbReference type="NCBIfam" id="NF004127">
    <property type="entry name" value="PRK05617.1"/>
    <property type="match status" value="1"/>
</dbReference>
<feature type="domain" description="Enoyl-CoA hydratase/isomerase" evidence="5">
    <location>
        <begin position="52"/>
        <end position="404"/>
    </location>
</feature>
<dbReference type="EMBL" id="BNCP01000033">
    <property type="protein sequence ID" value="GIL85503.1"/>
    <property type="molecule type" value="Genomic_DNA"/>
</dbReference>
<accession>A0A8J4LU72</accession>
<dbReference type="InterPro" id="IPR029045">
    <property type="entry name" value="ClpP/crotonase-like_dom_sf"/>
</dbReference>
<evidence type="ECO:0000313" key="7">
    <source>
        <dbReference type="EMBL" id="GIM09544.1"/>
    </source>
</evidence>
<evidence type="ECO:0000259" key="5">
    <source>
        <dbReference type="Pfam" id="PF16113"/>
    </source>
</evidence>
<dbReference type="AlphaFoldDB" id="A0A8J4LU72"/>
<reference evidence="7" key="1">
    <citation type="journal article" date="2021" name="Proc. Natl. Acad. Sci. U.S.A.">
        <title>Three genomes in the algal genus Volvox reveal the fate of a haploid sex-determining region after a transition to homothallism.</title>
        <authorList>
            <person name="Yamamoto K."/>
            <person name="Hamaji T."/>
            <person name="Kawai-Toyooka H."/>
            <person name="Matsuzaki R."/>
            <person name="Takahashi F."/>
            <person name="Nishimura Y."/>
            <person name="Kawachi M."/>
            <person name="Noguchi H."/>
            <person name="Minakuchi Y."/>
            <person name="Umen J.G."/>
            <person name="Toyoda A."/>
            <person name="Nozaki H."/>
        </authorList>
    </citation>
    <scope>NUCLEOTIDE SEQUENCE</scope>
    <source>
        <strain evidence="7">NIES-3785</strain>
        <strain evidence="6">NIES-3786</strain>
    </source>
</reference>
<dbReference type="CDD" id="cd06558">
    <property type="entry name" value="crotonase-like"/>
    <property type="match status" value="1"/>
</dbReference>
<dbReference type="InterPro" id="IPR032259">
    <property type="entry name" value="HIBYL-CoA-H"/>
</dbReference>
<dbReference type="GO" id="GO:0003860">
    <property type="term" value="F:3-hydroxyisobutyryl-CoA hydrolase activity"/>
    <property type="evidence" value="ECO:0007669"/>
    <property type="project" value="UniProtKB-UniRule"/>
</dbReference>
<evidence type="ECO:0000256" key="3">
    <source>
        <dbReference type="ARBA" id="ARBA00022801"/>
    </source>
</evidence>
<dbReference type="GO" id="GO:0006574">
    <property type="term" value="P:L-valine catabolic process"/>
    <property type="evidence" value="ECO:0007669"/>
    <property type="project" value="UniProtKB-UniRule"/>
</dbReference>
<evidence type="ECO:0000256" key="4">
    <source>
        <dbReference type="RuleBase" id="RU369070"/>
    </source>
</evidence>
<comment type="function">
    <text evidence="4">Hydrolyzes 3-hydroxyisobutyryl-CoA (HIBYL-CoA), a saline catabolite. Has high activity toward isobutyryl-CoA. Could be an isobutyryl-CoA dehydrogenase that functions in valine catabolism.</text>
</comment>
<keyword evidence="3 4" id="KW-0378">Hydrolase</keyword>
<dbReference type="Pfam" id="PF16113">
    <property type="entry name" value="ECH_2"/>
    <property type="match status" value="1"/>
</dbReference>
<dbReference type="Proteomes" id="UP000722791">
    <property type="component" value="Unassembled WGS sequence"/>
</dbReference>
<evidence type="ECO:0000256" key="2">
    <source>
        <dbReference type="ARBA" id="ARBA00011915"/>
    </source>
</evidence>
<dbReference type="Gene3D" id="3.90.226.10">
    <property type="entry name" value="2-enoyl-CoA Hydratase, Chain A, domain 1"/>
    <property type="match status" value="1"/>
</dbReference>
<sequence length="430" mass="46198">MRVASLLKAVGKAPYRTRPLAKRSEYLASAITMAEGVTEEPEILLNVKDSIAFVTLNRPRALNSLNLGMVHRLLSINQEFSQPGSKVACVVVRGSGGKAFCAGGDVKEVVMRARDGAWSYGSAFFRAEYVNNATIAQLPVPYIAVIDGIVMGGGVGVSYHGSFRVATERTVLAMPESGIGLFPDIGASYFLHRLPGYLGRYMGLTGQRLTGAEVKDAGFATHFIPSSRLLDLEGGILELGSSAADPTKVDSLLRSLEQPPASGSGRSALLEWKLPLINAHFGLGSVGQVMTSLQAAVDTADSGSGSGSESEAARAFLRDTLTAMRRGSPLSHAVTWEMLRRSAAGHLTLQQCLQMEFWLARRFVAGEADFLEGVRALLIDKDNKPRWRYSNVKEVPGVVVQRLFEPLPDEPPLFSGFMAATATGAHISRM</sequence>
<evidence type="ECO:0000313" key="8">
    <source>
        <dbReference type="Proteomes" id="UP000722791"/>
    </source>
</evidence>
<dbReference type="EMBL" id="BNCQ01000031">
    <property type="protein sequence ID" value="GIM09544.1"/>
    <property type="molecule type" value="Genomic_DNA"/>
</dbReference>
<dbReference type="SUPFAM" id="SSF52096">
    <property type="entry name" value="ClpP/crotonase"/>
    <property type="match status" value="1"/>
</dbReference>
<dbReference type="OrthoDB" id="16820at2759"/>
<organism evidence="7 8">
    <name type="scientific">Volvox reticuliferus</name>
    <dbReference type="NCBI Taxonomy" id="1737510"/>
    <lineage>
        <taxon>Eukaryota</taxon>
        <taxon>Viridiplantae</taxon>
        <taxon>Chlorophyta</taxon>
        <taxon>core chlorophytes</taxon>
        <taxon>Chlorophyceae</taxon>
        <taxon>CS clade</taxon>
        <taxon>Chlamydomonadales</taxon>
        <taxon>Volvocaceae</taxon>
        <taxon>Volvox</taxon>
    </lineage>
</organism>
<comment type="caution">
    <text evidence="7">The sequence shown here is derived from an EMBL/GenBank/DDBJ whole genome shotgun (WGS) entry which is preliminary data.</text>
</comment>
<dbReference type="Proteomes" id="UP000747110">
    <property type="component" value="Unassembled WGS sequence"/>
</dbReference>
<dbReference type="PANTHER" id="PTHR43176:SF3">
    <property type="entry name" value="3-HYDROXYISOBUTYRYL-COA HYDROLASE, MITOCHONDRIAL"/>
    <property type="match status" value="1"/>
</dbReference>
<dbReference type="EC" id="3.1.2.4" evidence="2 4"/>
<protein>
    <recommendedName>
        <fullName evidence="2 4">3-hydroxyisobutyryl-CoA hydrolase</fullName>
        <shortName evidence="4">HIB-CoA hydrolase</shortName>
        <shortName evidence="4">HIBYL-CoA-H</shortName>
        <ecNumber evidence="2 4">3.1.2.4</ecNumber>
    </recommendedName>
    <alternativeName>
        <fullName evidence="4">3-hydroxyisobutyryl-coenzyme A hydrolase</fullName>
    </alternativeName>
</protein>
<keyword evidence="9" id="KW-1185">Reference proteome</keyword>